<dbReference type="InterPro" id="IPR002884">
    <property type="entry name" value="P_dom"/>
</dbReference>
<organism evidence="9 10">
    <name type="scientific">Lysobacter enzymogenes</name>
    <dbReference type="NCBI Taxonomy" id="69"/>
    <lineage>
        <taxon>Bacteria</taxon>
        <taxon>Pseudomonadati</taxon>
        <taxon>Pseudomonadota</taxon>
        <taxon>Gammaproteobacteria</taxon>
        <taxon>Lysobacterales</taxon>
        <taxon>Lysobacteraceae</taxon>
        <taxon>Lysobacter</taxon>
    </lineage>
</organism>
<dbReference type="SUPFAM" id="SSF49785">
    <property type="entry name" value="Galactose-binding domain-like"/>
    <property type="match status" value="1"/>
</dbReference>
<evidence type="ECO:0000256" key="7">
    <source>
        <dbReference type="SAM" id="SignalP"/>
    </source>
</evidence>
<dbReference type="GO" id="GO:0004177">
    <property type="term" value="F:aminopeptidase activity"/>
    <property type="evidence" value="ECO:0007669"/>
    <property type="project" value="UniProtKB-KW"/>
</dbReference>
<evidence type="ECO:0000256" key="5">
    <source>
        <dbReference type="ARBA" id="ARBA00022801"/>
    </source>
</evidence>
<keyword evidence="6" id="KW-0862">Zinc</keyword>
<evidence type="ECO:0000259" key="8">
    <source>
        <dbReference type="PROSITE" id="PS51829"/>
    </source>
</evidence>
<dbReference type="AlphaFoldDB" id="A0A0S2DKW2"/>
<dbReference type="Proteomes" id="UP000061569">
    <property type="component" value="Chromosome"/>
</dbReference>
<dbReference type="InterPro" id="IPR007484">
    <property type="entry name" value="Peptidase_M28"/>
</dbReference>
<dbReference type="GO" id="GO:0004252">
    <property type="term" value="F:serine-type endopeptidase activity"/>
    <property type="evidence" value="ECO:0007669"/>
    <property type="project" value="InterPro"/>
</dbReference>
<evidence type="ECO:0000256" key="6">
    <source>
        <dbReference type="ARBA" id="ARBA00022833"/>
    </source>
</evidence>
<dbReference type="GO" id="GO:0046872">
    <property type="term" value="F:metal ion binding"/>
    <property type="evidence" value="ECO:0007669"/>
    <property type="project" value="UniProtKB-KW"/>
</dbReference>
<dbReference type="InterPro" id="IPR045175">
    <property type="entry name" value="M28_fam"/>
</dbReference>
<sequence length="558" mass="59082">MKPQSASPYARSACFRLAPVALALALAAALSPAYAQNHGHDHARPADASDDPFKPVYIVTSRQTFDAGVQSLAKNASGLSNAIGKPLVIAELKTHQLPDLIRHVHENEKRCGGYFAFDSRREAEDFVKADRSREAIETLFATYTVDNQATVNPWLSQVSEANIRGTINHLSTQYPNRYYASTHGRTSATWIKDTWLALANGRSDVSAELYTGCTNCSTQPSAILTIQGSELPNEVVVLGAHLDSISSSGSGDAMNAPGADDDASGIATLTEVLRVALASGYKPKRTIKFMGYAAEEVGLRGSKAIATDFKNRGVNVVGVLQLDMTNYRNGGANPVRLVTDYSNSALQQFLRDLHATYLGGTLGSYTCGYGCSDHASWTASGFPAAIYFESGTSGGGYSPYIHSPSDTLANMGNSAANSVPFAKLGLAFVGELGKTAGSGPGPGPGTQTYSNATAYAINDNATVDSPIPVSGRTGNGPANAQVYVSIVHTYRGDLKVDLVAPDGSLYNLHNRSGGSADNLEQTYTVDVSSEALNGQWKLRVNDNGPGDTGRIVKWSITF</sequence>
<keyword evidence="1" id="KW-0031">Aminopeptidase</keyword>
<evidence type="ECO:0000313" key="10">
    <source>
        <dbReference type="Proteomes" id="UP000061569"/>
    </source>
</evidence>
<feature type="chain" id="PRO_5006595771" evidence="7">
    <location>
        <begin position="36"/>
        <end position="558"/>
    </location>
</feature>
<dbReference type="STRING" id="69.GLE_3837"/>
<evidence type="ECO:0000256" key="2">
    <source>
        <dbReference type="ARBA" id="ARBA00022670"/>
    </source>
</evidence>
<dbReference type="PANTHER" id="PTHR12147">
    <property type="entry name" value="METALLOPEPTIDASE M28 FAMILY MEMBER"/>
    <property type="match status" value="1"/>
</dbReference>
<keyword evidence="5" id="KW-0378">Hydrolase</keyword>
<dbReference type="Gene3D" id="3.40.630.10">
    <property type="entry name" value="Zn peptidases"/>
    <property type="match status" value="1"/>
</dbReference>
<dbReference type="PATRIC" id="fig|69.6.peg.3779"/>
<gene>
    <name evidence="9" type="ORF">GLE_3837</name>
</gene>
<dbReference type="KEGG" id="lez:GLE_3837"/>
<protein>
    <submittedName>
        <fullName evidence="9">Peptidase, M28 family/proprotein convertase P-domain protein</fullName>
    </submittedName>
</protein>
<name>A0A0S2DKW2_LYSEN</name>
<evidence type="ECO:0000256" key="1">
    <source>
        <dbReference type="ARBA" id="ARBA00022438"/>
    </source>
</evidence>
<dbReference type="FunFam" id="2.60.120.260:FF:000149">
    <property type="entry name" value="Leupeptin-inactivating enzyme 1"/>
    <property type="match status" value="1"/>
</dbReference>
<accession>A0A0S2DKW2</accession>
<dbReference type="GO" id="GO:0006508">
    <property type="term" value="P:proteolysis"/>
    <property type="evidence" value="ECO:0007669"/>
    <property type="project" value="UniProtKB-KW"/>
</dbReference>
<dbReference type="Gene3D" id="2.60.120.260">
    <property type="entry name" value="Galactose-binding domain-like"/>
    <property type="match status" value="1"/>
</dbReference>
<evidence type="ECO:0000256" key="4">
    <source>
        <dbReference type="ARBA" id="ARBA00022729"/>
    </source>
</evidence>
<dbReference type="EMBL" id="CP013140">
    <property type="protein sequence ID" value="ALN59180.1"/>
    <property type="molecule type" value="Genomic_DNA"/>
</dbReference>
<dbReference type="PROSITE" id="PS51829">
    <property type="entry name" value="P_HOMO_B"/>
    <property type="match status" value="1"/>
</dbReference>
<dbReference type="PANTHER" id="PTHR12147:SF56">
    <property type="entry name" value="AMINOPEPTIDASE YDR415C-RELATED"/>
    <property type="match status" value="1"/>
</dbReference>
<evidence type="ECO:0000313" key="9">
    <source>
        <dbReference type="EMBL" id="ALN59180.1"/>
    </source>
</evidence>
<dbReference type="Pfam" id="PF01483">
    <property type="entry name" value="P_proprotein"/>
    <property type="match status" value="1"/>
</dbReference>
<reference evidence="9 10" key="1">
    <citation type="submission" date="2015-11" db="EMBL/GenBank/DDBJ databases">
        <title>Genome sequences of Lysobacter enzymogenes strain C3 and Lysobacter antibioticus ATCC 29479.</title>
        <authorList>
            <person name="Kobayashi D.Y."/>
        </authorList>
    </citation>
    <scope>NUCLEOTIDE SEQUENCE [LARGE SCALE GENOMIC DNA]</scope>
    <source>
        <strain evidence="9 10">C3</strain>
    </source>
</reference>
<dbReference type="SUPFAM" id="SSF53187">
    <property type="entry name" value="Zn-dependent exopeptidases"/>
    <property type="match status" value="1"/>
</dbReference>
<feature type="signal peptide" evidence="7">
    <location>
        <begin position="1"/>
        <end position="35"/>
    </location>
</feature>
<dbReference type="Pfam" id="PF04389">
    <property type="entry name" value="Peptidase_M28"/>
    <property type="match status" value="1"/>
</dbReference>
<dbReference type="InterPro" id="IPR008979">
    <property type="entry name" value="Galactose-bd-like_sf"/>
</dbReference>
<keyword evidence="3" id="KW-0479">Metal-binding</keyword>
<proteinExistence type="predicted"/>
<evidence type="ECO:0000256" key="3">
    <source>
        <dbReference type="ARBA" id="ARBA00022723"/>
    </source>
</evidence>
<dbReference type="GO" id="GO:0008235">
    <property type="term" value="F:metalloexopeptidase activity"/>
    <property type="evidence" value="ECO:0007669"/>
    <property type="project" value="InterPro"/>
</dbReference>
<keyword evidence="2" id="KW-0645">Protease</keyword>
<feature type="domain" description="P/Homo B" evidence="8">
    <location>
        <begin position="438"/>
        <end position="558"/>
    </location>
</feature>
<keyword evidence="4 7" id="KW-0732">Signal</keyword>